<feature type="region of interest" description="Disordered" evidence="1">
    <location>
        <begin position="479"/>
        <end position="508"/>
    </location>
</feature>
<name>A0A164PVD9_9AGAM</name>
<organism evidence="2 3">
    <name type="scientific">Sistotremastrum niveocremeum HHB9708</name>
    <dbReference type="NCBI Taxonomy" id="1314777"/>
    <lineage>
        <taxon>Eukaryota</taxon>
        <taxon>Fungi</taxon>
        <taxon>Dikarya</taxon>
        <taxon>Basidiomycota</taxon>
        <taxon>Agaricomycotina</taxon>
        <taxon>Agaricomycetes</taxon>
        <taxon>Sistotremastrales</taxon>
        <taxon>Sistotremastraceae</taxon>
        <taxon>Sertulicium</taxon>
        <taxon>Sertulicium niveocremeum</taxon>
    </lineage>
</organism>
<evidence type="ECO:0000313" key="2">
    <source>
        <dbReference type="EMBL" id="KZS89069.1"/>
    </source>
</evidence>
<proteinExistence type="predicted"/>
<feature type="compositionally biased region" description="Polar residues" evidence="1">
    <location>
        <begin position="11"/>
        <end position="36"/>
    </location>
</feature>
<dbReference type="AlphaFoldDB" id="A0A164PVD9"/>
<accession>A0A164PVD9</accession>
<protein>
    <submittedName>
        <fullName evidence="2">Uncharacterized protein</fullName>
    </submittedName>
</protein>
<dbReference type="EMBL" id="KV419430">
    <property type="protein sequence ID" value="KZS89069.1"/>
    <property type="molecule type" value="Genomic_DNA"/>
</dbReference>
<gene>
    <name evidence="2" type="ORF">SISNIDRAFT_459035</name>
</gene>
<evidence type="ECO:0000256" key="1">
    <source>
        <dbReference type="SAM" id="MobiDB-lite"/>
    </source>
</evidence>
<reference evidence="2 3" key="1">
    <citation type="journal article" date="2016" name="Mol. Biol. Evol.">
        <title>Comparative Genomics of Early-Diverging Mushroom-Forming Fungi Provides Insights into the Origins of Lignocellulose Decay Capabilities.</title>
        <authorList>
            <person name="Nagy L.G."/>
            <person name="Riley R."/>
            <person name="Tritt A."/>
            <person name="Adam C."/>
            <person name="Daum C."/>
            <person name="Floudas D."/>
            <person name="Sun H."/>
            <person name="Yadav J.S."/>
            <person name="Pangilinan J."/>
            <person name="Larsson K.H."/>
            <person name="Matsuura K."/>
            <person name="Barry K."/>
            <person name="Labutti K."/>
            <person name="Kuo R."/>
            <person name="Ohm R.A."/>
            <person name="Bhattacharya S.S."/>
            <person name="Shirouzu T."/>
            <person name="Yoshinaga Y."/>
            <person name="Martin F.M."/>
            <person name="Grigoriev I.V."/>
            <person name="Hibbett D.S."/>
        </authorList>
    </citation>
    <scope>NUCLEOTIDE SEQUENCE [LARGE SCALE GENOMIC DNA]</scope>
    <source>
        <strain evidence="2 3">HHB9708</strain>
    </source>
</reference>
<evidence type="ECO:0000313" key="3">
    <source>
        <dbReference type="Proteomes" id="UP000076722"/>
    </source>
</evidence>
<feature type="region of interest" description="Disordered" evidence="1">
    <location>
        <begin position="135"/>
        <end position="197"/>
    </location>
</feature>
<keyword evidence="3" id="KW-1185">Reference proteome</keyword>
<dbReference type="Proteomes" id="UP000076722">
    <property type="component" value="Unassembled WGS sequence"/>
</dbReference>
<sequence length="508" mass="56524">MSWGSVEEPSQGGQRCQSDTHPSSHGSQPQSDQNITFLGPEHWRSPIEATYIAPNVVELAALMLRLLDNYCKHWGVTRTAVADAFTALDGVKDDTRRLWADFMERHCPSGSGNVPFAVLANEMRLPSVQRIDLPQPDVFRPKMPHPLATPPVNVGGTPPSNPDDQGPDRAEPEPIDADVEPIQPPANINLMAPGRDDSEVRSVTLDASEDENVSEEDEEDQLLNDVSLPRSPSVEIVHNNIPDPIWATIRRTDVNNEGTGFTLCHINVEDLPFTKSGSWPRALHEPEFHENNSGPYTRDARFEQLELQLGEPVLKARKTLRDVFKLITGPINSDPPCGWAGYIDAAVAGHYVFINWPYGLPPAKNWKDNNPCNQSTRPLAILLAALLHEDPKKRLCLISRRHFPDDAQPALISYVPTYGDMVISDEETLTNKGLPVMPTTLPDFDGACDCNLDGCRPPDLGAYEHLRPRWIPRIEGSVDRRRKREEPNSEYVAGFVGPASKRPKVKKM</sequence>
<feature type="region of interest" description="Disordered" evidence="1">
    <location>
        <begin position="1"/>
        <end position="38"/>
    </location>
</feature>